<evidence type="ECO:0000313" key="1">
    <source>
        <dbReference type="EMBL" id="JAE03008.1"/>
    </source>
</evidence>
<protein>
    <submittedName>
        <fullName evidence="1">Uncharacterized protein</fullName>
    </submittedName>
</protein>
<proteinExistence type="predicted"/>
<name>A0A0A9F406_ARUDO</name>
<reference evidence="1" key="2">
    <citation type="journal article" date="2015" name="Data Brief">
        <title>Shoot transcriptome of the giant reed, Arundo donax.</title>
        <authorList>
            <person name="Barrero R.A."/>
            <person name="Guerrero F.D."/>
            <person name="Moolhuijzen P."/>
            <person name="Goolsby J.A."/>
            <person name="Tidwell J."/>
            <person name="Bellgard S.E."/>
            <person name="Bellgard M.I."/>
        </authorList>
    </citation>
    <scope>NUCLEOTIDE SEQUENCE</scope>
    <source>
        <tissue evidence="1">Shoot tissue taken approximately 20 cm above the soil surface</tissue>
    </source>
</reference>
<sequence>MITICKYHEIFQIALKSNGNLYSR</sequence>
<organism evidence="1">
    <name type="scientific">Arundo donax</name>
    <name type="common">Giant reed</name>
    <name type="synonym">Donax arundinaceus</name>
    <dbReference type="NCBI Taxonomy" id="35708"/>
    <lineage>
        <taxon>Eukaryota</taxon>
        <taxon>Viridiplantae</taxon>
        <taxon>Streptophyta</taxon>
        <taxon>Embryophyta</taxon>
        <taxon>Tracheophyta</taxon>
        <taxon>Spermatophyta</taxon>
        <taxon>Magnoliopsida</taxon>
        <taxon>Liliopsida</taxon>
        <taxon>Poales</taxon>
        <taxon>Poaceae</taxon>
        <taxon>PACMAD clade</taxon>
        <taxon>Arundinoideae</taxon>
        <taxon>Arundineae</taxon>
        <taxon>Arundo</taxon>
    </lineage>
</organism>
<accession>A0A0A9F406</accession>
<reference evidence="1" key="1">
    <citation type="submission" date="2014-09" db="EMBL/GenBank/DDBJ databases">
        <authorList>
            <person name="Magalhaes I.L.F."/>
            <person name="Oliveira U."/>
            <person name="Santos F.R."/>
            <person name="Vidigal T.H.D.A."/>
            <person name="Brescovit A.D."/>
            <person name="Santos A.J."/>
        </authorList>
    </citation>
    <scope>NUCLEOTIDE SEQUENCE</scope>
    <source>
        <tissue evidence="1">Shoot tissue taken approximately 20 cm above the soil surface</tissue>
    </source>
</reference>
<dbReference type="AlphaFoldDB" id="A0A0A9F406"/>
<dbReference type="EMBL" id="GBRH01194888">
    <property type="protein sequence ID" value="JAE03008.1"/>
    <property type="molecule type" value="Transcribed_RNA"/>
</dbReference>